<evidence type="ECO:0000256" key="3">
    <source>
        <dbReference type="ARBA" id="ARBA00022630"/>
    </source>
</evidence>
<sequence>MKLLYTNVLLFTFLFLIFASNESSASNSSAIDNFLQCLPSQLNSISKAVYTPTNSSFLDVLHNYIRDSRFNTSTTPKPLAIVTALDVSHVQATVICAKTSGIEIRIRSGGHDFEGFSYVANVAFVILDMFNLRSIDVDIPSETASVQAGATMGELYYKIAQKSNVHAFPAGVCFTLGAGGHISGGGYGNMLRQFGLSIDNIIDAQVVDANGRILDRTSMGEDLFWAIRGGGGASFCVILSWKIKLVRVPEIVTVFNVQKTLQQGATDIVLQWQQVSSTIDKKLFIRAQPQVIQQGSTKTVQVSFIGQYLGRANELLPLMKKSFPRLGLQARDCLEMPWIRTTLFWNGNPSGTPLEVLLDRSPSPSNSLAKHKSDYVKTPIPRAGLEAIWKKMIEVQSNNILLMQWNPYGGRMSEIPGNATAFPHRAGNLYKMQYLALWSDDSAEAINKNIQSLRDLHATFTPYVSKNPRETFLNYRDIDIGTNMDGSLDFAMDFFKDNVKRLLQVKAKVDPSNFFSSKSSNIVRAASSSTIIDDFLDCLHYSSILNPSLPISSAIYTRNNPSFLQALQAYIRESRFNTSSTPKPLAIVTALDVSHVQATVICAKENGLQVRIRSGGHDYEGLSYVAHVPFVVLDMFNLRSIDIDIPKETARVQAGATLGELYYKIAEKSKVHGFPAGVCFTVGVGGHFSGGGYGNMLRKYGLSIDNIIDAQVVDVNGRILNRKSMGEDLFWAIRGGGAASFCVVISWKIKLVRVPKIVTRFDVPRTLEEGATDIVLQWQQVSSTIDKNLFIRMQPMVYKQECNKTIRISFSGLYLGRAKSLVSLVNKRFPLLRLKAEDLTEMSWVESTVSYFIGNGNPLEVLLERTPTPPHSYWKHKSDYVKTPIPRAGLEMLWKKMIELENIFLQWNPYGGRMSEIQKNATAFPHRAGNIFKMQYLTNWVDDSAEATSRNIESIRDLYATFTPFVSRNPREAYLNYRDIDIGTNKNGSLEFAMDFFKGNVKRLLQVKAKVDPDNFFRYEQSIPVLVT</sequence>
<dbReference type="FunFam" id="3.30.43.10:FF:000004">
    <property type="entry name" value="Berberine bridge enzyme-like 15"/>
    <property type="match status" value="2"/>
</dbReference>
<feature type="domain" description="FAD-binding PCMH-type" evidence="9">
    <location>
        <begin position="580"/>
        <end position="754"/>
    </location>
</feature>
<evidence type="ECO:0000256" key="5">
    <source>
        <dbReference type="ARBA" id="ARBA00022827"/>
    </source>
</evidence>
<dbReference type="PROSITE" id="PS51387">
    <property type="entry name" value="FAD_PCMH"/>
    <property type="match status" value="2"/>
</dbReference>
<comment type="similarity">
    <text evidence="2">Belongs to the oxygen-dependent FAD-linked oxidoreductase family.</text>
</comment>
<keyword evidence="11" id="KW-1185">Reference proteome</keyword>
<dbReference type="Gene3D" id="3.40.462.20">
    <property type="match status" value="2"/>
</dbReference>
<evidence type="ECO:0000256" key="2">
    <source>
        <dbReference type="ARBA" id="ARBA00005466"/>
    </source>
</evidence>
<dbReference type="Gene3D" id="3.30.465.10">
    <property type="match status" value="2"/>
</dbReference>
<evidence type="ECO:0000256" key="4">
    <source>
        <dbReference type="ARBA" id="ARBA00022729"/>
    </source>
</evidence>
<keyword evidence="6" id="KW-1015">Disulfide bond</keyword>
<reference evidence="10" key="1">
    <citation type="journal article" date="2017" name="Nature">
        <title>The genome of Chenopodium quinoa.</title>
        <authorList>
            <person name="Jarvis D.E."/>
            <person name="Ho Y.S."/>
            <person name="Lightfoot D.J."/>
            <person name="Schmoeckel S.M."/>
            <person name="Li B."/>
            <person name="Borm T.J.A."/>
            <person name="Ohyanagi H."/>
            <person name="Mineta K."/>
            <person name="Michell C.T."/>
            <person name="Saber N."/>
            <person name="Kharbatia N.M."/>
            <person name="Rupper R.R."/>
            <person name="Sharp A.R."/>
            <person name="Dally N."/>
            <person name="Boughton B.A."/>
            <person name="Woo Y.H."/>
            <person name="Gao G."/>
            <person name="Schijlen E.G.W.M."/>
            <person name="Guo X."/>
            <person name="Momin A.A."/>
            <person name="Negrao S."/>
            <person name="Al-Babili S."/>
            <person name="Gehring C."/>
            <person name="Roessner U."/>
            <person name="Jung C."/>
            <person name="Murphy K."/>
            <person name="Arold S.T."/>
            <person name="Gojobori T."/>
            <person name="van der Linden C.G."/>
            <person name="van Loo E.N."/>
            <person name="Jellen E.N."/>
            <person name="Maughan P.J."/>
            <person name="Tester M."/>
        </authorList>
    </citation>
    <scope>NUCLEOTIDE SEQUENCE [LARGE SCALE GENOMIC DNA]</scope>
    <source>
        <strain evidence="10">cv. PI 614886</strain>
    </source>
</reference>
<evidence type="ECO:0000313" key="11">
    <source>
        <dbReference type="Proteomes" id="UP000596660"/>
    </source>
</evidence>
<dbReference type="SUPFAM" id="SSF56176">
    <property type="entry name" value="FAD-binding/transporter-associated domain-like"/>
    <property type="match status" value="2"/>
</dbReference>
<dbReference type="InterPro" id="IPR006094">
    <property type="entry name" value="Oxid_FAD_bind_N"/>
</dbReference>
<dbReference type="InterPro" id="IPR012951">
    <property type="entry name" value="BBE"/>
</dbReference>
<dbReference type="OMA" id="IQCLSHN"/>
<dbReference type="Pfam" id="PF01565">
    <property type="entry name" value="FAD_binding_4"/>
    <property type="match status" value="2"/>
</dbReference>
<dbReference type="EnsemblPlants" id="AUR62001428-RA">
    <property type="protein sequence ID" value="AUR62001428-RA:cds"/>
    <property type="gene ID" value="AUR62001428"/>
</dbReference>
<protein>
    <recommendedName>
        <fullName evidence="9">FAD-binding PCMH-type domain-containing protein</fullName>
    </recommendedName>
</protein>
<proteinExistence type="inferred from homology"/>
<keyword evidence="3" id="KW-0285">Flavoprotein</keyword>
<reference evidence="10" key="2">
    <citation type="submission" date="2021-03" db="UniProtKB">
        <authorList>
            <consortium name="EnsemblPlants"/>
        </authorList>
    </citation>
    <scope>IDENTIFICATION</scope>
</reference>
<keyword evidence="7" id="KW-0325">Glycoprotein</keyword>
<accession>A0A803KQX2</accession>
<organism evidence="10 11">
    <name type="scientific">Chenopodium quinoa</name>
    <name type="common">Quinoa</name>
    <dbReference type="NCBI Taxonomy" id="63459"/>
    <lineage>
        <taxon>Eukaryota</taxon>
        <taxon>Viridiplantae</taxon>
        <taxon>Streptophyta</taxon>
        <taxon>Embryophyta</taxon>
        <taxon>Tracheophyta</taxon>
        <taxon>Spermatophyta</taxon>
        <taxon>Magnoliopsida</taxon>
        <taxon>eudicotyledons</taxon>
        <taxon>Gunneridae</taxon>
        <taxon>Pentapetalae</taxon>
        <taxon>Caryophyllales</taxon>
        <taxon>Chenopodiaceae</taxon>
        <taxon>Chenopodioideae</taxon>
        <taxon>Atripliceae</taxon>
        <taxon>Chenopodium</taxon>
    </lineage>
</organism>
<dbReference type="PANTHER" id="PTHR32448">
    <property type="entry name" value="OS08G0158400 PROTEIN"/>
    <property type="match status" value="1"/>
</dbReference>
<evidence type="ECO:0000256" key="1">
    <source>
        <dbReference type="ARBA" id="ARBA00001974"/>
    </source>
</evidence>
<evidence type="ECO:0000313" key="10">
    <source>
        <dbReference type="EnsemblPlants" id="AUR62001428-RA:cds"/>
    </source>
</evidence>
<feature type="signal peptide" evidence="8">
    <location>
        <begin position="1"/>
        <end position="25"/>
    </location>
</feature>
<evidence type="ECO:0000256" key="8">
    <source>
        <dbReference type="SAM" id="SignalP"/>
    </source>
</evidence>
<dbReference type="InterPro" id="IPR016167">
    <property type="entry name" value="FAD-bd_PCMH_sub1"/>
</dbReference>
<evidence type="ECO:0000256" key="7">
    <source>
        <dbReference type="ARBA" id="ARBA00023180"/>
    </source>
</evidence>
<evidence type="ECO:0000256" key="6">
    <source>
        <dbReference type="ARBA" id="ARBA00023157"/>
    </source>
</evidence>
<feature type="chain" id="PRO_5030867298" description="FAD-binding PCMH-type domain-containing protein" evidence="8">
    <location>
        <begin position="26"/>
        <end position="1028"/>
    </location>
</feature>
<dbReference type="InterPro" id="IPR016169">
    <property type="entry name" value="FAD-bd_PCMH_sub2"/>
</dbReference>
<keyword evidence="5" id="KW-0274">FAD</keyword>
<dbReference type="Proteomes" id="UP000596660">
    <property type="component" value="Unplaced"/>
</dbReference>
<name>A0A803KQX2_CHEQI</name>
<evidence type="ECO:0000259" key="9">
    <source>
        <dbReference type="PROSITE" id="PS51387"/>
    </source>
</evidence>
<dbReference type="InterPro" id="IPR016166">
    <property type="entry name" value="FAD-bd_PCMH"/>
</dbReference>
<dbReference type="Gene3D" id="3.30.43.10">
    <property type="entry name" value="Uridine Diphospho-n-acetylenolpyruvylglucosamine Reductase, domain 2"/>
    <property type="match status" value="2"/>
</dbReference>
<dbReference type="Pfam" id="PF08031">
    <property type="entry name" value="BBE"/>
    <property type="match status" value="2"/>
</dbReference>
<keyword evidence="4 8" id="KW-0732">Signal</keyword>
<dbReference type="GO" id="GO:0016491">
    <property type="term" value="F:oxidoreductase activity"/>
    <property type="evidence" value="ECO:0007669"/>
    <property type="project" value="InterPro"/>
</dbReference>
<feature type="domain" description="FAD-binding PCMH-type" evidence="9">
    <location>
        <begin position="74"/>
        <end position="248"/>
    </location>
</feature>
<comment type="cofactor">
    <cofactor evidence="1">
        <name>FAD</name>
        <dbReference type="ChEBI" id="CHEBI:57692"/>
    </cofactor>
</comment>
<dbReference type="GO" id="GO:0071949">
    <property type="term" value="F:FAD binding"/>
    <property type="evidence" value="ECO:0007669"/>
    <property type="project" value="InterPro"/>
</dbReference>
<dbReference type="AlphaFoldDB" id="A0A803KQX2"/>
<dbReference type="Gramene" id="AUR62001428-RA">
    <property type="protein sequence ID" value="AUR62001428-RA:cds"/>
    <property type="gene ID" value="AUR62001428"/>
</dbReference>
<dbReference type="InterPro" id="IPR036318">
    <property type="entry name" value="FAD-bd_PCMH-like_sf"/>
</dbReference>